<evidence type="ECO:0000256" key="8">
    <source>
        <dbReference type="ARBA" id="ARBA00023193"/>
    </source>
</evidence>
<evidence type="ECO:0000256" key="1">
    <source>
        <dbReference type="ARBA" id="ARBA00012513"/>
    </source>
</evidence>
<dbReference type="SUPFAM" id="SSF56112">
    <property type="entry name" value="Protein kinase-like (PK-like)"/>
    <property type="match status" value="1"/>
</dbReference>
<dbReference type="InterPro" id="IPR017441">
    <property type="entry name" value="Protein_kinase_ATP_BS"/>
</dbReference>
<dbReference type="GO" id="GO:0004694">
    <property type="term" value="F:eukaryotic translation initiation factor 2alpha kinase activity"/>
    <property type="evidence" value="ECO:0007669"/>
    <property type="project" value="TreeGrafter"/>
</dbReference>
<dbReference type="PANTHER" id="PTHR11042">
    <property type="entry name" value="EUKARYOTIC TRANSLATION INITIATION FACTOR 2-ALPHA KINASE EIF2-ALPHA KINASE -RELATED"/>
    <property type="match status" value="1"/>
</dbReference>
<keyword evidence="7 11" id="KW-0067">ATP-binding</keyword>
<evidence type="ECO:0000256" key="5">
    <source>
        <dbReference type="ARBA" id="ARBA00022741"/>
    </source>
</evidence>
<evidence type="ECO:0000256" key="3">
    <source>
        <dbReference type="ARBA" id="ARBA00022553"/>
    </source>
</evidence>
<dbReference type="Proteomes" id="UP000603453">
    <property type="component" value="Unassembled WGS sequence"/>
</dbReference>
<dbReference type="PROSITE" id="PS50011">
    <property type="entry name" value="PROTEIN_KINASE_DOM"/>
    <property type="match status" value="1"/>
</dbReference>
<evidence type="ECO:0000256" key="7">
    <source>
        <dbReference type="ARBA" id="ARBA00022840"/>
    </source>
</evidence>
<dbReference type="InterPro" id="IPR054521">
    <property type="entry name" value="HRI2_3H"/>
</dbReference>
<gene>
    <name evidence="15" type="ORF">INT47_008685</name>
</gene>
<feature type="region of interest" description="Disordered" evidence="13">
    <location>
        <begin position="218"/>
        <end position="242"/>
    </location>
</feature>
<dbReference type="GO" id="GO:0005737">
    <property type="term" value="C:cytoplasm"/>
    <property type="evidence" value="ECO:0007669"/>
    <property type="project" value="TreeGrafter"/>
</dbReference>
<evidence type="ECO:0000256" key="2">
    <source>
        <dbReference type="ARBA" id="ARBA00022527"/>
    </source>
</evidence>
<dbReference type="SMART" id="SM00220">
    <property type="entry name" value="S_TKc"/>
    <property type="match status" value="1"/>
</dbReference>
<keyword evidence="6" id="KW-0418">Kinase</keyword>
<name>A0A8H7RHJ8_9FUNG</name>
<sequence>MPKLNTNTRDEGLTLTNDTVSKRHQTKILLVSLIESLCKTYGDTPETTRKIFFKLCQTLRTFGFIDTEFEDEIAGMRSNYHQAFEHLFYTAAQAVRQSDLAMSTQRKLLTMNEEDHEDDEDVEDEQEELSPLKYSLSIQNSRYNNDFVEGEILGRGGFASAWRARNKLDDIEYAIKKIRLANNQDGYDKIFREIKNLARLEHHNVVRYYSSWLEYAYPQPEDDTDEEDDEYDHDESSSFFHSQDPQAHFESELSFISFESNSNQMHSPSQSYSSSYSSSQNNHDQAAGSFTLFIQMQLCPSTLHEYLKFRNQEGFFSEQQNIELFGQILEGAAYIHQEGLIHRDLKPSNIFLSKRHKSRDDNHEPMVPKIGDFGLAANVLDEDDED</sequence>
<keyword evidence="8" id="KW-0652">Protein synthesis inhibitor</keyword>
<evidence type="ECO:0000256" key="10">
    <source>
        <dbReference type="ARBA" id="ARBA00042914"/>
    </source>
</evidence>
<dbReference type="Pfam" id="PF00069">
    <property type="entry name" value="Pkinase"/>
    <property type="match status" value="2"/>
</dbReference>
<keyword evidence="4" id="KW-0808">Transferase</keyword>
<evidence type="ECO:0000256" key="13">
    <source>
        <dbReference type="SAM" id="MobiDB-lite"/>
    </source>
</evidence>
<evidence type="ECO:0000313" key="16">
    <source>
        <dbReference type="Proteomes" id="UP000603453"/>
    </source>
</evidence>
<dbReference type="EMBL" id="JAEPRD010000008">
    <property type="protein sequence ID" value="KAG2211589.1"/>
    <property type="molecule type" value="Genomic_DNA"/>
</dbReference>
<dbReference type="Gene3D" id="1.10.510.10">
    <property type="entry name" value="Transferase(Phosphotransferase) domain 1"/>
    <property type="match status" value="1"/>
</dbReference>
<evidence type="ECO:0000256" key="6">
    <source>
        <dbReference type="ARBA" id="ARBA00022777"/>
    </source>
</evidence>
<dbReference type="GO" id="GO:0005634">
    <property type="term" value="C:nucleus"/>
    <property type="evidence" value="ECO:0007669"/>
    <property type="project" value="TreeGrafter"/>
</dbReference>
<dbReference type="InterPro" id="IPR000719">
    <property type="entry name" value="Prot_kinase_dom"/>
</dbReference>
<protein>
    <recommendedName>
        <fullName evidence="1">non-specific serine/threonine protein kinase</fullName>
        <ecNumber evidence="1">2.7.11.1</ecNumber>
    </recommendedName>
    <alternativeName>
        <fullName evidence="10">Heme-regulated eukaryotic initiation factor eIF-2-alpha kinase</fullName>
    </alternativeName>
</protein>
<dbReference type="AlphaFoldDB" id="A0A8H7RHJ8"/>
<feature type="compositionally biased region" description="Acidic residues" evidence="13">
    <location>
        <begin position="220"/>
        <end position="233"/>
    </location>
</feature>
<proteinExistence type="inferred from homology"/>
<dbReference type="InterPro" id="IPR050339">
    <property type="entry name" value="CC_SR_Kinase"/>
</dbReference>
<keyword evidence="2 12" id="KW-0723">Serine/threonine-protein kinase</keyword>
<dbReference type="PANTHER" id="PTHR11042:SF187">
    <property type="entry name" value="EUKARYOTIC TRANSLATION INITIATION FACTOR 2-ALPHA KINASE 2"/>
    <property type="match status" value="1"/>
</dbReference>
<dbReference type="OrthoDB" id="1405469at2759"/>
<evidence type="ECO:0000313" key="15">
    <source>
        <dbReference type="EMBL" id="KAG2211589.1"/>
    </source>
</evidence>
<evidence type="ECO:0000256" key="4">
    <source>
        <dbReference type="ARBA" id="ARBA00022679"/>
    </source>
</evidence>
<comment type="caution">
    <text evidence="15">The sequence shown here is derived from an EMBL/GenBank/DDBJ whole genome shotgun (WGS) entry which is preliminary data.</text>
</comment>
<organism evidence="15 16">
    <name type="scientific">Mucor saturninus</name>
    <dbReference type="NCBI Taxonomy" id="64648"/>
    <lineage>
        <taxon>Eukaryota</taxon>
        <taxon>Fungi</taxon>
        <taxon>Fungi incertae sedis</taxon>
        <taxon>Mucoromycota</taxon>
        <taxon>Mucoromycotina</taxon>
        <taxon>Mucoromycetes</taxon>
        <taxon>Mucorales</taxon>
        <taxon>Mucorineae</taxon>
        <taxon>Mucoraceae</taxon>
        <taxon>Mucor</taxon>
    </lineage>
</organism>
<comment type="similarity">
    <text evidence="9">Belongs to the protein kinase superfamily. Ser/Thr protein kinase family. GCN2 subfamily.</text>
</comment>
<evidence type="ECO:0000259" key="14">
    <source>
        <dbReference type="PROSITE" id="PS50011"/>
    </source>
</evidence>
<dbReference type="PROSITE" id="PS00107">
    <property type="entry name" value="PROTEIN_KINASE_ATP"/>
    <property type="match status" value="1"/>
</dbReference>
<dbReference type="Gene3D" id="3.30.200.20">
    <property type="entry name" value="Phosphorylase Kinase, domain 1"/>
    <property type="match status" value="1"/>
</dbReference>
<reference evidence="15" key="1">
    <citation type="submission" date="2020-12" db="EMBL/GenBank/DDBJ databases">
        <title>Metabolic potential, ecology and presence of endohyphal bacteria is reflected in genomic diversity of Mucoromycotina.</title>
        <authorList>
            <person name="Muszewska A."/>
            <person name="Okrasinska A."/>
            <person name="Steczkiewicz K."/>
            <person name="Drgas O."/>
            <person name="Orlowska M."/>
            <person name="Perlinska-Lenart U."/>
            <person name="Aleksandrzak-Piekarczyk T."/>
            <person name="Szatraj K."/>
            <person name="Zielenkiewicz U."/>
            <person name="Pilsyk S."/>
            <person name="Malc E."/>
            <person name="Mieczkowski P."/>
            <person name="Kruszewska J.S."/>
            <person name="Biernat P."/>
            <person name="Pawlowska J."/>
        </authorList>
    </citation>
    <scope>NUCLEOTIDE SEQUENCE</scope>
    <source>
        <strain evidence="15">WA0000017839</strain>
    </source>
</reference>
<dbReference type="InterPro" id="IPR008271">
    <property type="entry name" value="Ser/Thr_kinase_AS"/>
</dbReference>
<evidence type="ECO:0000256" key="9">
    <source>
        <dbReference type="ARBA" id="ARBA00037982"/>
    </source>
</evidence>
<dbReference type="GO" id="GO:0017148">
    <property type="term" value="P:negative regulation of translation"/>
    <property type="evidence" value="ECO:0007669"/>
    <property type="project" value="UniProtKB-KW"/>
</dbReference>
<keyword evidence="3" id="KW-0597">Phosphoprotein</keyword>
<keyword evidence="5 11" id="KW-0547">Nucleotide-binding</keyword>
<accession>A0A8H7RHJ8</accession>
<feature type="domain" description="Protein kinase" evidence="14">
    <location>
        <begin position="147"/>
        <end position="386"/>
    </location>
</feature>
<dbReference type="InterPro" id="IPR011009">
    <property type="entry name" value="Kinase-like_dom_sf"/>
</dbReference>
<dbReference type="EC" id="2.7.11.1" evidence="1"/>
<feature type="non-terminal residue" evidence="15">
    <location>
        <position position="1"/>
    </location>
</feature>
<keyword evidence="16" id="KW-1185">Reference proteome</keyword>
<dbReference type="GO" id="GO:0005524">
    <property type="term" value="F:ATP binding"/>
    <property type="evidence" value="ECO:0007669"/>
    <property type="project" value="UniProtKB-UniRule"/>
</dbReference>
<dbReference type="PROSITE" id="PS00108">
    <property type="entry name" value="PROTEIN_KINASE_ST"/>
    <property type="match status" value="1"/>
</dbReference>
<feature type="binding site" evidence="11">
    <location>
        <position position="177"/>
    </location>
    <ligand>
        <name>ATP</name>
        <dbReference type="ChEBI" id="CHEBI:30616"/>
    </ligand>
</feature>
<evidence type="ECO:0000256" key="11">
    <source>
        <dbReference type="PROSITE-ProRule" id="PRU10141"/>
    </source>
</evidence>
<evidence type="ECO:0000256" key="12">
    <source>
        <dbReference type="RuleBase" id="RU000304"/>
    </source>
</evidence>
<dbReference type="Pfam" id="PF22949">
    <property type="entry name" value="HRI2_3H"/>
    <property type="match status" value="1"/>
</dbReference>